<dbReference type="InterPro" id="IPR036259">
    <property type="entry name" value="MFS_trans_sf"/>
</dbReference>
<dbReference type="InterPro" id="IPR005828">
    <property type="entry name" value="MFS_sugar_transport-like"/>
</dbReference>
<evidence type="ECO:0000259" key="8">
    <source>
        <dbReference type="PROSITE" id="PS50850"/>
    </source>
</evidence>
<dbReference type="GO" id="GO:0022857">
    <property type="term" value="F:transmembrane transporter activity"/>
    <property type="evidence" value="ECO:0007669"/>
    <property type="project" value="InterPro"/>
</dbReference>
<comment type="caution">
    <text evidence="9">The sequence shown here is derived from an EMBL/GenBank/DDBJ whole genome shotgun (WGS) entry which is preliminary data.</text>
</comment>
<proteinExistence type="predicted"/>
<dbReference type="Proteomes" id="UP000175679">
    <property type="component" value="Unassembled WGS sequence"/>
</dbReference>
<keyword evidence="3" id="KW-1003">Cell membrane</keyword>
<dbReference type="InterPro" id="IPR020846">
    <property type="entry name" value="MFS_dom"/>
</dbReference>
<keyword evidence="5 7" id="KW-1133">Transmembrane helix</keyword>
<organism evidence="9 10">
    <name type="scientific">Wolbachia pipientis</name>
    <dbReference type="NCBI Taxonomy" id="955"/>
    <lineage>
        <taxon>Bacteria</taxon>
        <taxon>Pseudomonadati</taxon>
        <taxon>Pseudomonadota</taxon>
        <taxon>Alphaproteobacteria</taxon>
        <taxon>Rickettsiales</taxon>
        <taxon>Anaplasmataceae</taxon>
        <taxon>Wolbachieae</taxon>
        <taxon>Wolbachia</taxon>
    </lineage>
</organism>
<feature type="transmembrane region" description="Helical" evidence="7">
    <location>
        <begin position="368"/>
        <end position="385"/>
    </location>
</feature>
<evidence type="ECO:0000256" key="2">
    <source>
        <dbReference type="ARBA" id="ARBA00022448"/>
    </source>
</evidence>
<feature type="transmembrane region" description="Helical" evidence="7">
    <location>
        <begin position="80"/>
        <end position="99"/>
    </location>
</feature>
<dbReference type="PROSITE" id="PS50850">
    <property type="entry name" value="MFS"/>
    <property type="match status" value="1"/>
</dbReference>
<dbReference type="PANTHER" id="PTHR43045:SF1">
    <property type="entry name" value="SHIKIMATE TRANSPORTER"/>
    <property type="match status" value="1"/>
</dbReference>
<dbReference type="Pfam" id="PF00083">
    <property type="entry name" value="Sugar_tr"/>
    <property type="match status" value="2"/>
</dbReference>
<dbReference type="GO" id="GO:0005886">
    <property type="term" value="C:plasma membrane"/>
    <property type="evidence" value="ECO:0007669"/>
    <property type="project" value="UniProtKB-SubCell"/>
</dbReference>
<accession>A0A1E7QJ75</accession>
<dbReference type="RefSeq" id="WP_070065273.1">
    <property type="nucleotide sequence ID" value="NZ_MJMG01000009.1"/>
</dbReference>
<feature type="transmembrane region" description="Helical" evidence="7">
    <location>
        <begin position="105"/>
        <end position="125"/>
    </location>
</feature>
<keyword evidence="2" id="KW-0813">Transport</keyword>
<keyword evidence="10" id="KW-1185">Reference proteome</keyword>
<evidence type="ECO:0000256" key="1">
    <source>
        <dbReference type="ARBA" id="ARBA00004651"/>
    </source>
</evidence>
<evidence type="ECO:0000256" key="3">
    <source>
        <dbReference type="ARBA" id="ARBA00022475"/>
    </source>
</evidence>
<gene>
    <name evidence="9" type="ORF">BIY23_03745</name>
</gene>
<dbReference type="Gene3D" id="1.20.1250.20">
    <property type="entry name" value="MFS general substrate transporter like domains"/>
    <property type="match status" value="2"/>
</dbReference>
<feature type="transmembrane region" description="Helical" evidence="7">
    <location>
        <begin position="391"/>
        <end position="411"/>
    </location>
</feature>
<feature type="transmembrane region" description="Helical" evidence="7">
    <location>
        <begin position="230"/>
        <end position="252"/>
    </location>
</feature>
<evidence type="ECO:0000313" key="10">
    <source>
        <dbReference type="Proteomes" id="UP000175679"/>
    </source>
</evidence>
<dbReference type="OrthoDB" id="9783227at2"/>
<feature type="transmembrane region" description="Helical" evidence="7">
    <location>
        <begin position="301"/>
        <end position="321"/>
    </location>
</feature>
<feature type="domain" description="Major facilitator superfamily (MFS) profile" evidence="8">
    <location>
        <begin position="8"/>
        <end position="418"/>
    </location>
</feature>
<keyword evidence="6 7" id="KW-0472">Membrane</keyword>
<dbReference type="EMBL" id="MJMG01000009">
    <property type="protein sequence ID" value="OEY86532.1"/>
    <property type="molecule type" value="Genomic_DNA"/>
</dbReference>
<evidence type="ECO:0000256" key="6">
    <source>
        <dbReference type="ARBA" id="ARBA00023136"/>
    </source>
</evidence>
<dbReference type="PANTHER" id="PTHR43045">
    <property type="entry name" value="SHIKIMATE TRANSPORTER"/>
    <property type="match status" value="1"/>
</dbReference>
<evidence type="ECO:0000313" key="9">
    <source>
        <dbReference type="EMBL" id="OEY86532.1"/>
    </source>
</evidence>
<reference evidence="9 10" key="1">
    <citation type="submission" date="2016-09" db="EMBL/GenBank/DDBJ databases">
        <title>Genomic evidence for plant-parasitic nematodes as the earliest Wolbachia hosts.</title>
        <authorList>
            <person name="Brown A.M."/>
            <person name="Wasala S.K."/>
            <person name="Howe D.K."/>
            <person name="Peetz A.B."/>
            <person name="Zasada I.A."/>
            <person name="Denver D.R."/>
        </authorList>
    </citation>
    <scope>NUCLEOTIDE SEQUENCE [LARGE SCALE GENOMIC DNA]</scope>
    <source>
        <strain evidence="10">wPpe</strain>
    </source>
</reference>
<protein>
    <submittedName>
        <fullName evidence="9">MFS transporter</fullName>
    </submittedName>
</protein>
<dbReference type="SUPFAM" id="SSF103473">
    <property type="entry name" value="MFS general substrate transporter"/>
    <property type="match status" value="1"/>
</dbReference>
<evidence type="ECO:0000256" key="5">
    <source>
        <dbReference type="ARBA" id="ARBA00022989"/>
    </source>
</evidence>
<feature type="transmembrane region" description="Helical" evidence="7">
    <location>
        <begin position="327"/>
        <end position="348"/>
    </location>
</feature>
<comment type="subcellular location">
    <subcellularLocation>
        <location evidence="1">Cell membrane</location>
        <topology evidence="1">Multi-pass membrane protein</topology>
    </subcellularLocation>
</comment>
<sequence>MVTVQTKVLIASILCRTTIWYDHTLFIELVNIMSREFCYAENTYYGILQFFGITWLGTMARPLGAAFVLGHIGDRYGRKVALLIAMLFISIPSSLIAFIPNYNQIGIAATMLFLTIQIIQGIALGGEQGGSSVYLMEHLSYKQQKLGMFLGITGLGRSIGMLLSTVIIIICKKTTDFNAWGWRIPFIFLVVLGLLSAYSIYLLGETPAYKANNERSAFPIMDLIKHHKRILILAILIAMPINIIAGFIIFLRTLAKEIVSIEMYAATYVNEIINIITGILIPICSIAFGMLADKVGKERTAILFIIVTMMLCCPILSIAYYCKNYLIIMLSIMVLTILERGINPIGIVISELFPTQFRFSGVSVSRNISYLIYGGSAPMICTFFIKNFPQINFLAGIYVTLNLLIGLIAILQVRPQDKQSYW</sequence>
<keyword evidence="4 7" id="KW-0812">Transmembrane</keyword>
<feature type="transmembrane region" description="Helical" evidence="7">
    <location>
        <begin position="44"/>
        <end position="68"/>
    </location>
</feature>
<evidence type="ECO:0000256" key="7">
    <source>
        <dbReference type="SAM" id="Phobius"/>
    </source>
</evidence>
<name>A0A1E7QJ75_WOLPI</name>
<feature type="transmembrane region" description="Helical" evidence="7">
    <location>
        <begin position="146"/>
        <end position="170"/>
    </location>
</feature>
<feature type="transmembrane region" description="Helical" evidence="7">
    <location>
        <begin position="182"/>
        <end position="203"/>
    </location>
</feature>
<evidence type="ECO:0000256" key="4">
    <source>
        <dbReference type="ARBA" id="ARBA00022692"/>
    </source>
</evidence>
<feature type="transmembrane region" description="Helical" evidence="7">
    <location>
        <begin position="272"/>
        <end position="292"/>
    </location>
</feature>
<dbReference type="AlphaFoldDB" id="A0A1E7QJ75"/>